<organism evidence="4 5">
    <name type="scientific">Blastopirellula marina</name>
    <dbReference type="NCBI Taxonomy" id="124"/>
    <lineage>
        <taxon>Bacteria</taxon>
        <taxon>Pseudomonadati</taxon>
        <taxon>Planctomycetota</taxon>
        <taxon>Planctomycetia</taxon>
        <taxon>Pirellulales</taxon>
        <taxon>Pirellulaceae</taxon>
        <taxon>Blastopirellula</taxon>
    </lineage>
</organism>
<accession>A0A2S8FZG6</accession>
<dbReference type="AlphaFoldDB" id="A0A2S8FZG6"/>
<feature type="domain" description="Tape measure protein N-terminal" evidence="3">
    <location>
        <begin position="61"/>
        <end position="241"/>
    </location>
</feature>
<evidence type="ECO:0000313" key="4">
    <source>
        <dbReference type="EMBL" id="PQO37582.1"/>
    </source>
</evidence>
<proteinExistence type="predicted"/>
<reference evidence="4 5" key="1">
    <citation type="submission" date="2018-02" db="EMBL/GenBank/DDBJ databases">
        <title>Comparative genomes isolates from brazilian mangrove.</title>
        <authorList>
            <person name="Araujo J.E."/>
            <person name="Taketani R.G."/>
            <person name="Silva M.C.P."/>
            <person name="Loureco M.V."/>
            <person name="Andreote F.D."/>
        </authorList>
    </citation>
    <scope>NUCLEOTIDE SEQUENCE [LARGE SCALE GENOMIC DNA]</scope>
    <source>
        <strain evidence="4 5">Hex-1 MGV</strain>
    </source>
</reference>
<feature type="transmembrane region" description="Helical" evidence="2">
    <location>
        <begin position="314"/>
        <end position="335"/>
    </location>
</feature>
<sequence length="637" mass="68072">MAIAAASEIARAYLSVQVDDRKLGPGLNAVKKQVVDNAGQMAQLASQALAGLGLAATGVGVLKAAANYETAATAMEVMLGSAEKAKAMLTDLNKFSLETPFTPTQVNNAAQKLLAFGFAGEEVIGTLKTLGEVSSATGKPLDQLAVIYGQIRGAGRLMGQDLLQLINAGFNPLQEMSKNTGKSMSQLKKDMEAGNISFEMVEEAFRSATGAGGQFFQMMVKQSKTFNGLMSTVTGMVQEIARSIGMQLLPVAKEIIGLGIGIANAFVAVDAATGGFLAQVTMTTGGLLGMTQAIMGVNTALKVLGITWMGLGKILLAGTGIGLIAIALGAAVVSVQRLIGWLVNFETVQNSLSTATDEFAEAWEHLKATAEVVGRALWGVLDSVAQVVFGQILPSFDQLGETIVSAFARAIDYVSFFALEGAKWIRVLVENWGTTWSLMSNIVEMHALEFVDFFFSAFQKIKLAATSFADSMAEIFGVIGKAITLQIDPMDAAKQIFEAGNKFRGALGKILLEKLPENPRLKQLRAEIAANSQTLVDAKRDLDESYRSRAKKPTEEEKKQGQQKQIPTVEKSGLDSGFYAFDAISKKLQETMIKGKDDTSEQQLGELKKIGKTGEGQQKTLTDIQRLIQSNRLPIAN</sequence>
<dbReference type="Pfam" id="PF20155">
    <property type="entry name" value="TMP_3"/>
    <property type="match status" value="1"/>
</dbReference>
<dbReference type="OrthoDB" id="288387at2"/>
<feature type="transmembrane region" description="Helical" evidence="2">
    <location>
        <begin position="255"/>
        <end position="278"/>
    </location>
</feature>
<feature type="region of interest" description="Disordered" evidence="1">
    <location>
        <begin position="594"/>
        <end position="618"/>
    </location>
</feature>
<dbReference type="NCBIfam" id="TIGR02675">
    <property type="entry name" value="tape_meas_nterm"/>
    <property type="match status" value="1"/>
</dbReference>
<protein>
    <recommendedName>
        <fullName evidence="3">Tape measure protein N-terminal domain-containing protein</fullName>
    </recommendedName>
</protein>
<evidence type="ECO:0000256" key="1">
    <source>
        <dbReference type="SAM" id="MobiDB-lite"/>
    </source>
</evidence>
<feature type="transmembrane region" description="Helical" evidence="2">
    <location>
        <begin position="285"/>
        <end position="308"/>
    </location>
</feature>
<keyword evidence="2" id="KW-1133">Transmembrane helix</keyword>
<feature type="compositionally biased region" description="Basic and acidic residues" evidence="1">
    <location>
        <begin position="545"/>
        <end position="560"/>
    </location>
</feature>
<evidence type="ECO:0000313" key="5">
    <source>
        <dbReference type="Proteomes" id="UP000238322"/>
    </source>
</evidence>
<dbReference type="EMBL" id="PUHY01000005">
    <property type="protein sequence ID" value="PQO37582.1"/>
    <property type="molecule type" value="Genomic_DNA"/>
</dbReference>
<evidence type="ECO:0000256" key="2">
    <source>
        <dbReference type="SAM" id="Phobius"/>
    </source>
</evidence>
<dbReference type="InterPro" id="IPR013491">
    <property type="entry name" value="Tape_meas_N"/>
</dbReference>
<dbReference type="RefSeq" id="WP_105328831.1">
    <property type="nucleotide sequence ID" value="NZ_PUHY01000005.1"/>
</dbReference>
<feature type="region of interest" description="Disordered" evidence="1">
    <location>
        <begin position="545"/>
        <end position="568"/>
    </location>
</feature>
<gene>
    <name evidence="4" type="ORF">C5Y83_06455</name>
</gene>
<keyword evidence="2" id="KW-0812">Transmembrane</keyword>
<comment type="caution">
    <text evidence="4">The sequence shown here is derived from an EMBL/GenBank/DDBJ whole genome shotgun (WGS) entry which is preliminary data.</text>
</comment>
<evidence type="ECO:0000259" key="3">
    <source>
        <dbReference type="Pfam" id="PF20155"/>
    </source>
</evidence>
<dbReference type="Proteomes" id="UP000238322">
    <property type="component" value="Unassembled WGS sequence"/>
</dbReference>
<keyword evidence="2" id="KW-0472">Membrane</keyword>
<name>A0A2S8FZG6_9BACT</name>